<accession>A0A8X6P881</accession>
<keyword evidence="2" id="KW-1185">Reference proteome</keyword>
<evidence type="ECO:0000313" key="2">
    <source>
        <dbReference type="Proteomes" id="UP000887013"/>
    </source>
</evidence>
<reference evidence="1" key="1">
    <citation type="submission" date="2020-08" db="EMBL/GenBank/DDBJ databases">
        <title>Multicomponent nature underlies the extraordinary mechanical properties of spider dragline silk.</title>
        <authorList>
            <person name="Kono N."/>
            <person name="Nakamura H."/>
            <person name="Mori M."/>
            <person name="Yoshida Y."/>
            <person name="Ohtoshi R."/>
            <person name="Malay A.D."/>
            <person name="Moran D.A.P."/>
            <person name="Tomita M."/>
            <person name="Numata K."/>
            <person name="Arakawa K."/>
        </authorList>
    </citation>
    <scope>NUCLEOTIDE SEQUENCE</scope>
</reference>
<evidence type="ECO:0000313" key="1">
    <source>
        <dbReference type="EMBL" id="GFT51302.1"/>
    </source>
</evidence>
<dbReference type="EMBL" id="BMAW01065638">
    <property type="protein sequence ID" value="GFT51302.1"/>
    <property type="molecule type" value="Genomic_DNA"/>
</dbReference>
<name>A0A8X6P881_NEPPI</name>
<sequence>MNLQVQGQKLATLSVFTELFPDVIFKCATPEYMGSRSTQFSLFSSKNKKSQYMKGWAKERKAKNIFPAKSLPTNMAQPFGSRPHHHGTHTQTEQPIGTDCRKITGKRGGINALSPQSLSISHWNLSPWRQAKGGLVDELCRCNLIFSMLDKDKNTL</sequence>
<dbReference type="Proteomes" id="UP000887013">
    <property type="component" value="Unassembled WGS sequence"/>
</dbReference>
<organism evidence="1 2">
    <name type="scientific">Nephila pilipes</name>
    <name type="common">Giant wood spider</name>
    <name type="synonym">Nephila maculata</name>
    <dbReference type="NCBI Taxonomy" id="299642"/>
    <lineage>
        <taxon>Eukaryota</taxon>
        <taxon>Metazoa</taxon>
        <taxon>Ecdysozoa</taxon>
        <taxon>Arthropoda</taxon>
        <taxon>Chelicerata</taxon>
        <taxon>Arachnida</taxon>
        <taxon>Araneae</taxon>
        <taxon>Araneomorphae</taxon>
        <taxon>Entelegynae</taxon>
        <taxon>Araneoidea</taxon>
        <taxon>Nephilidae</taxon>
        <taxon>Nephila</taxon>
    </lineage>
</organism>
<protein>
    <submittedName>
        <fullName evidence="1">Uncharacterized protein</fullName>
    </submittedName>
</protein>
<comment type="caution">
    <text evidence="1">The sequence shown here is derived from an EMBL/GenBank/DDBJ whole genome shotgun (WGS) entry which is preliminary data.</text>
</comment>
<proteinExistence type="predicted"/>
<dbReference type="AlphaFoldDB" id="A0A8X6P881"/>
<gene>
    <name evidence="1" type="ORF">NPIL_213921</name>
</gene>